<dbReference type="EMBL" id="KZ825172">
    <property type="protein sequence ID" value="PYI16261.1"/>
    <property type="molecule type" value="Genomic_DNA"/>
</dbReference>
<dbReference type="GO" id="GO:0044550">
    <property type="term" value="P:secondary metabolite biosynthetic process"/>
    <property type="evidence" value="ECO:0007669"/>
    <property type="project" value="UniProtKB-ARBA"/>
</dbReference>
<dbReference type="PROSITE" id="PS00061">
    <property type="entry name" value="ADH_SHORT"/>
    <property type="match status" value="1"/>
</dbReference>
<name>A0A2V5GYM8_ASPV1</name>
<evidence type="ECO:0000256" key="3">
    <source>
        <dbReference type="ARBA" id="ARBA00023002"/>
    </source>
</evidence>
<dbReference type="SUPFAM" id="SSF51735">
    <property type="entry name" value="NAD(P)-binding Rossmann-fold domains"/>
    <property type="match status" value="1"/>
</dbReference>
<evidence type="ECO:0000256" key="2">
    <source>
        <dbReference type="ARBA" id="ARBA00022857"/>
    </source>
</evidence>
<organism evidence="4 5">
    <name type="scientific">Aspergillus violaceofuscus (strain CBS 115571)</name>
    <dbReference type="NCBI Taxonomy" id="1450538"/>
    <lineage>
        <taxon>Eukaryota</taxon>
        <taxon>Fungi</taxon>
        <taxon>Dikarya</taxon>
        <taxon>Ascomycota</taxon>
        <taxon>Pezizomycotina</taxon>
        <taxon>Eurotiomycetes</taxon>
        <taxon>Eurotiomycetidae</taxon>
        <taxon>Eurotiales</taxon>
        <taxon>Aspergillaceae</taxon>
        <taxon>Aspergillus</taxon>
    </lineage>
</organism>
<dbReference type="PANTHER" id="PTHR43008">
    <property type="entry name" value="BENZIL REDUCTASE"/>
    <property type="match status" value="1"/>
</dbReference>
<dbReference type="GO" id="GO:0016616">
    <property type="term" value="F:oxidoreductase activity, acting on the CH-OH group of donors, NAD or NADP as acceptor"/>
    <property type="evidence" value="ECO:0007669"/>
    <property type="project" value="UniProtKB-ARBA"/>
</dbReference>
<reference evidence="4 5" key="1">
    <citation type="submission" date="2018-02" db="EMBL/GenBank/DDBJ databases">
        <title>The genomes of Aspergillus section Nigri reveals drivers in fungal speciation.</title>
        <authorList>
            <consortium name="DOE Joint Genome Institute"/>
            <person name="Vesth T.C."/>
            <person name="Nybo J."/>
            <person name="Theobald S."/>
            <person name="Brandl J."/>
            <person name="Frisvad J.C."/>
            <person name="Nielsen K.F."/>
            <person name="Lyhne E.K."/>
            <person name="Kogle M.E."/>
            <person name="Kuo A."/>
            <person name="Riley R."/>
            <person name="Clum A."/>
            <person name="Nolan M."/>
            <person name="Lipzen A."/>
            <person name="Salamov A."/>
            <person name="Henrissat B."/>
            <person name="Wiebenga A."/>
            <person name="De vries R.P."/>
            <person name="Grigoriev I.V."/>
            <person name="Mortensen U.H."/>
            <person name="Andersen M.R."/>
            <person name="Baker S.E."/>
        </authorList>
    </citation>
    <scope>NUCLEOTIDE SEQUENCE [LARGE SCALE GENOMIC DNA]</scope>
    <source>
        <strain evidence="4 5">CBS 115571</strain>
    </source>
</reference>
<sequence>MTTNLWFSARFIRPWAIRPLTWHSVRLSSTAQTSIKHPLPDGPAQQQRFREFNLDGKVFAVTGGGRGLGLSMAEALVEAGGEVHCLDLLPTPHADFHAAQARASPDFGGGLHYTSLDVRDRPATETALASIAARRNRLDGVIVAAGINHIADALDYTDHDIARIIDTNYTGVFYTATAAGRQMLAHRTRGSILLVASMSGLIANKGMYSSIYNSSKAAVVQLGRSLAMEWAKVDGDGSGGVRVNALCPGHVVTPMAHMVIDRDPATKRLWETENMMGRLGRPEEFRGLALLMMSEASSFMTGATLVCDGGHTAW</sequence>
<dbReference type="InterPro" id="IPR020904">
    <property type="entry name" value="Sc_DH/Rdtase_CS"/>
</dbReference>
<gene>
    <name evidence="4" type="ORF">BO99DRAFT_340595</name>
</gene>
<dbReference type="PANTHER" id="PTHR43008:SF10">
    <property type="entry name" value="CHAIN DEHYDROGENASE_OXIDOREDUCTASE, PUTATIVE (AFU_ORTHOLOGUE AFUA_2G15740)-RELATED"/>
    <property type="match status" value="1"/>
</dbReference>
<dbReference type="InterPro" id="IPR036291">
    <property type="entry name" value="NAD(P)-bd_dom_sf"/>
</dbReference>
<dbReference type="AlphaFoldDB" id="A0A2V5GYM8"/>
<dbReference type="Proteomes" id="UP000249829">
    <property type="component" value="Unassembled WGS sequence"/>
</dbReference>
<dbReference type="Pfam" id="PF13561">
    <property type="entry name" value="adh_short_C2"/>
    <property type="match status" value="1"/>
</dbReference>
<dbReference type="FunFam" id="3.40.50.720:FF:000245">
    <property type="entry name" value="Short chain dehydrogenase, putative"/>
    <property type="match status" value="1"/>
</dbReference>
<dbReference type="PRINTS" id="PR00081">
    <property type="entry name" value="GDHRDH"/>
</dbReference>
<dbReference type="InterPro" id="IPR002347">
    <property type="entry name" value="SDR_fam"/>
</dbReference>
<accession>A0A2V5GYM8</accession>
<dbReference type="GO" id="GO:0050664">
    <property type="term" value="F:oxidoreductase activity, acting on NAD(P)H, oxygen as acceptor"/>
    <property type="evidence" value="ECO:0007669"/>
    <property type="project" value="TreeGrafter"/>
</dbReference>
<comment type="similarity">
    <text evidence="1">Belongs to the short-chain dehydrogenases/reductases (SDR) family.</text>
</comment>
<keyword evidence="3" id="KW-0560">Oxidoreductase</keyword>
<evidence type="ECO:0000313" key="5">
    <source>
        <dbReference type="Proteomes" id="UP000249829"/>
    </source>
</evidence>
<evidence type="ECO:0000256" key="1">
    <source>
        <dbReference type="ARBA" id="ARBA00006484"/>
    </source>
</evidence>
<dbReference type="STRING" id="1450538.A0A2V5GYM8"/>
<keyword evidence="2" id="KW-0521">NADP</keyword>
<keyword evidence="5" id="KW-1185">Reference proteome</keyword>
<protein>
    <submittedName>
        <fullName evidence="4">NAD(P)-binding protein</fullName>
    </submittedName>
</protein>
<evidence type="ECO:0000313" key="4">
    <source>
        <dbReference type="EMBL" id="PYI16261.1"/>
    </source>
</evidence>
<dbReference type="Gene3D" id="3.40.50.720">
    <property type="entry name" value="NAD(P)-binding Rossmann-like Domain"/>
    <property type="match status" value="1"/>
</dbReference>
<dbReference type="OMA" id="NYTGLFM"/>
<proteinExistence type="inferred from homology"/>
<dbReference type="PRINTS" id="PR00080">
    <property type="entry name" value="SDRFAMILY"/>
</dbReference>